<accession>A0A348WAW5</accession>
<dbReference type="AlphaFoldDB" id="A0A348WAW5"/>
<name>A0A348WAW5_9RHOB</name>
<feature type="non-terminal residue" evidence="1">
    <location>
        <position position="51"/>
    </location>
</feature>
<keyword evidence="1" id="KW-0540">Nuclease</keyword>
<dbReference type="Proteomes" id="UP000264719">
    <property type="component" value="Unassembled WGS sequence"/>
</dbReference>
<protein>
    <submittedName>
        <fullName evidence="1">Endonuclease</fullName>
    </submittedName>
</protein>
<dbReference type="GO" id="GO:0004519">
    <property type="term" value="F:endonuclease activity"/>
    <property type="evidence" value="ECO:0007669"/>
    <property type="project" value="UniProtKB-KW"/>
</dbReference>
<dbReference type="EMBL" id="DMVW01000074">
    <property type="protein sequence ID" value="HAR51677.1"/>
    <property type="molecule type" value="Genomic_DNA"/>
</dbReference>
<evidence type="ECO:0000313" key="2">
    <source>
        <dbReference type="Proteomes" id="UP000264719"/>
    </source>
</evidence>
<proteinExistence type="predicted"/>
<reference evidence="1 2" key="1">
    <citation type="journal article" date="2018" name="Nat. Biotechnol.">
        <title>A standardized bacterial taxonomy based on genome phylogeny substantially revises the tree of life.</title>
        <authorList>
            <person name="Parks D.H."/>
            <person name="Chuvochina M."/>
            <person name="Waite D.W."/>
            <person name="Rinke C."/>
            <person name="Skarshewski A."/>
            <person name="Chaumeil P.A."/>
            <person name="Hugenholtz P."/>
        </authorList>
    </citation>
    <scope>NUCLEOTIDE SEQUENCE [LARGE SCALE GENOMIC DNA]</scope>
    <source>
        <strain evidence="1">UBA9169</strain>
    </source>
</reference>
<evidence type="ECO:0000313" key="1">
    <source>
        <dbReference type="EMBL" id="HAR51677.1"/>
    </source>
</evidence>
<keyword evidence="1" id="KW-0255">Endonuclease</keyword>
<sequence length="51" mass="5219">MLLSAGGAGADTLRLATWNVELSRAGPGILLRDLRRGDAQADAVADAVAEI</sequence>
<organism evidence="1 2">
    <name type="scientific">Roseovarius nubinhibens</name>
    <dbReference type="NCBI Taxonomy" id="314263"/>
    <lineage>
        <taxon>Bacteria</taxon>
        <taxon>Pseudomonadati</taxon>
        <taxon>Pseudomonadota</taxon>
        <taxon>Alphaproteobacteria</taxon>
        <taxon>Rhodobacterales</taxon>
        <taxon>Roseobacteraceae</taxon>
        <taxon>Roseovarius</taxon>
    </lineage>
</organism>
<gene>
    <name evidence="1" type="ORF">DCS45_07340</name>
</gene>
<keyword evidence="1" id="KW-0378">Hydrolase</keyword>
<comment type="caution">
    <text evidence="1">The sequence shown here is derived from an EMBL/GenBank/DDBJ whole genome shotgun (WGS) entry which is preliminary data.</text>
</comment>